<keyword evidence="1" id="KW-0732">Signal</keyword>
<dbReference type="AlphaFoldDB" id="A0AAW4XTP0"/>
<evidence type="ECO:0000256" key="1">
    <source>
        <dbReference type="SAM" id="SignalP"/>
    </source>
</evidence>
<organism evidence="2 3">
    <name type="scientific">Comamonas koreensis</name>
    <dbReference type="NCBI Taxonomy" id="160825"/>
    <lineage>
        <taxon>Bacteria</taxon>
        <taxon>Pseudomonadati</taxon>
        <taxon>Pseudomonadota</taxon>
        <taxon>Betaproteobacteria</taxon>
        <taxon>Burkholderiales</taxon>
        <taxon>Comamonadaceae</taxon>
        <taxon>Comamonas</taxon>
    </lineage>
</organism>
<comment type="caution">
    <text evidence="2">The sequence shown here is derived from an EMBL/GenBank/DDBJ whole genome shotgun (WGS) entry which is preliminary data.</text>
</comment>
<evidence type="ECO:0000313" key="3">
    <source>
        <dbReference type="Proteomes" id="UP001199260"/>
    </source>
</evidence>
<feature type="chain" id="PRO_5043834557" description="Lipoprotein" evidence="1">
    <location>
        <begin position="26"/>
        <end position="226"/>
    </location>
</feature>
<accession>A0AAW4XTP0</accession>
<reference evidence="2 3" key="1">
    <citation type="submission" date="2021-11" db="EMBL/GenBank/DDBJ databases">
        <title>Genome sequence.</title>
        <authorList>
            <person name="Sun Q."/>
        </authorList>
    </citation>
    <scope>NUCLEOTIDE SEQUENCE [LARGE SCALE GENOMIC DNA]</scope>
    <source>
        <strain evidence="2 3">KCTC 12005</strain>
    </source>
</reference>
<gene>
    <name evidence="2" type="ORF">LPW39_04620</name>
</gene>
<sequence length="226" mass="23576">MSTGTAITTRLAAALLAAAVLGGCASGKKAPDWAINEQGAAERATDAYLSGNSRVADAEWRRARDEVSRTARPDLLARLELARCAAQVAALDAAPCTGFEAVAQDAADAEQAYARYLQGQLAEGDVALLPKAQQAVAPLAPEQAAAALAAIEDPLSRLVAAGVLAVRGPVPMAVVTQAVDTASAQGWRRAVMAWLINQQRLARELGDTALADQVQRRLDLLQATQK</sequence>
<protein>
    <recommendedName>
        <fullName evidence="4">Lipoprotein</fullName>
    </recommendedName>
</protein>
<evidence type="ECO:0000313" key="2">
    <source>
        <dbReference type="EMBL" id="MCD2164413.1"/>
    </source>
</evidence>
<proteinExistence type="predicted"/>
<name>A0AAW4XTP0_9BURK</name>
<dbReference type="RefSeq" id="WP_230771703.1">
    <property type="nucleotide sequence ID" value="NZ_JAJNCT010000005.1"/>
</dbReference>
<feature type="signal peptide" evidence="1">
    <location>
        <begin position="1"/>
        <end position="25"/>
    </location>
</feature>
<keyword evidence="3" id="KW-1185">Reference proteome</keyword>
<dbReference type="EMBL" id="JAJNCT010000005">
    <property type="protein sequence ID" value="MCD2164413.1"/>
    <property type="molecule type" value="Genomic_DNA"/>
</dbReference>
<evidence type="ECO:0008006" key="4">
    <source>
        <dbReference type="Google" id="ProtNLM"/>
    </source>
</evidence>
<dbReference type="Proteomes" id="UP001199260">
    <property type="component" value="Unassembled WGS sequence"/>
</dbReference>